<dbReference type="EMBL" id="LCAH01000011">
    <property type="protein sequence ID" value="KKR86562.1"/>
    <property type="molecule type" value="Genomic_DNA"/>
</dbReference>
<evidence type="ECO:0000256" key="1">
    <source>
        <dbReference type="SAM" id="Phobius"/>
    </source>
</evidence>
<keyword evidence="1" id="KW-0472">Membrane</keyword>
<protein>
    <submittedName>
        <fullName evidence="2">Uncharacterized protein</fullName>
    </submittedName>
</protein>
<reference evidence="2 3" key="1">
    <citation type="journal article" date="2015" name="Nature">
        <title>rRNA introns, odd ribosomes, and small enigmatic genomes across a large radiation of phyla.</title>
        <authorList>
            <person name="Brown C.T."/>
            <person name="Hug L.A."/>
            <person name="Thomas B.C."/>
            <person name="Sharon I."/>
            <person name="Castelle C.J."/>
            <person name="Singh A."/>
            <person name="Wilkins M.J."/>
            <person name="Williams K.H."/>
            <person name="Banfield J.F."/>
        </authorList>
    </citation>
    <scope>NUCLEOTIDE SEQUENCE [LARGE SCALE GENOMIC DNA]</scope>
</reference>
<keyword evidence="1" id="KW-0812">Transmembrane</keyword>
<evidence type="ECO:0000313" key="3">
    <source>
        <dbReference type="Proteomes" id="UP000034616"/>
    </source>
</evidence>
<proteinExistence type="predicted"/>
<dbReference type="Proteomes" id="UP000034616">
    <property type="component" value="Unassembled WGS sequence"/>
</dbReference>
<sequence length="246" mass="27568">MRKSFLIPISFLIIAFFGGMIGFFIASKPSPVKDELFSEFIKTQKNVSIVVPVVNKEKDGVHFEGGTPETVAWGPKTYSVGTDGTIWIDDTPAMRKIHVDIGGNILEVQPYTYGNQPKETFSENQKLSPQLEETRIRLTQKTLYEGFIVSSSETHYWGTSPEGFQYWQTVETREDVGGMLRVHTFLHVTDVSGITFAIAELPTSSQFTQSFNGGIFVDPERNATYFMATSPTGVQIQSVDWMKISK</sequence>
<gene>
    <name evidence="2" type="ORF">UU35_C0011G0015</name>
</gene>
<organism evidence="2 3">
    <name type="scientific">Candidatus Uhrbacteria bacterium GW2011_GWC2_41_11</name>
    <dbReference type="NCBI Taxonomy" id="1618985"/>
    <lineage>
        <taxon>Bacteria</taxon>
        <taxon>Candidatus Uhriibacteriota</taxon>
    </lineage>
</organism>
<keyword evidence="1" id="KW-1133">Transmembrane helix</keyword>
<evidence type="ECO:0000313" key="2">
    <source>
        <dbReference type="EMBL" id="KKR86562.1"/>
    </source>
</evidence>
<dbReference type="AlphaFoldDB" id="A0A0G0XFN0"/>
<name>A0A0G0XFN0_9BACT</name>
<comment type="caution">
    <text evidence="2">The sequence shown here is derived from an EMBL/GenBank/DDBJ whole genome shotgun (WGS) entry which is preliminary data.</text>
</comment>
<accession>A0A0G0XFN0</accession>
<feature type="transmembrane region" description="Helical" evidence="1">
    <location>
        <begin position="6"/>
        <end position="26"/>
    </location>
</feature>